<accession>A0A418PYJ1</accession>
<gene>
    <name evidence="7" type="ORF">D3M59_10965</name>
</gene>
<dbReference type="EMBL" id="QXTF01000004">
    <property type="protein sequence ID" value="RIX27068.1"/>
    <property type="molecule type" value="Genomic_DNA"/>
</dbReference>
<comment type="caution">
    <text evidence="7">The sequence shown here is derived from an EMBL/GenBank/DDBJ whole genome shotgun (WGS) entry which is preliminary data.</text>
</comment>
<keyword evidence="4 5" id="KW-0472">Membrane</keyword>
<reference evidence="7 8" key="1">
    <citation type="submission" date="2018-09" db="EMBL/GenBank/DDBJ databases">
        <title>Sphingomonas sp. DAC4.</title>
        <authorList>
            <person name="Seo T."/>
        </authorList>
    </citation>
    <scope>NUCLEOTIDE SEQUENCE [LARGE SCALE GENOMIC DNA]</scope>
    <source>
        <strain evidence="7 8">DAC4</strain>
    </source>
</reference>
<dbReference type="RefSeq" id="WP_119533722.1">
    <property type="nucleotide sequence ID" value="NZ_QXTF01000004.1"/>
</dbReference>
<evidence type="ECO:0000256" key="2">
    <source>
        <dbReference type="ARBA" id="ARBA00022692"/>
    </source>
</evidence>
<dbReference type="GO" id="GO:0016020">
    <property type="term" value="C:membrane"/>
    <property type="evidence" value="ECO:0007669"/>
    <property type="project" value="UniProtKB-SubCell"/>
</dbReference>
<keyword evidence="3 5" id="KW-1133">Transmembrane helix</keyword>
<evidence type="ECO:0000313" key="8">
    <source>
        <dbReference type="Proteomes" id="UP000285023"/>
    </source>
</evidence>
<evidence type="ECO:0000259" key="6">
    <source>
        <dbReference type="Pfam" id="PF07298"/>
    </source>
</evidence>
<evidence type="ECO:0000313" key="7">
    <source>
        <dbReference type="EMBL" id="RIX27068.1"/>
    </source>
</evidence>
<protein>
    <submittedName>
        <fullName evidence="7">MFS transporter</fullName>
    </submittedName>
</protein>
<feature type="transmembrane region" description="Helical" evidence="5">
    <location>
        <begin position="6"/>
        <end position="25"/>
    </location>
</feature>
<name>A0A418PYJ1_9SPHN</name>
<sequence length="227" mass="24473">MTALAILALASIAFVGTHFLMSHPLRAPIVARLGERGFTLAYTVVSFGTLGWMIWAYPEASAEAPQPLWNAGRAGFGAATVLMWLGSVLFVGSLRRNPAFPRPGKPVRSFDDPNGVYAITRHPMMWGFALWALVHAIVNPTPASLVLSAAIAILALVGARLQDAKKERLVGQIWHDYRARTSFVPYGKGLHSADAFALIGGTLLWLAATWAHGALGYRPAGIWVLFG</sequence>
<evidence type="ECO:0000256" key="4">
    <source>
        <dbReference type="ARBA" id="ARBA00023136"/>
    </source>
</evidence>
<proteinExistence type="predicted"/>
<dbReference type="Pfam" id="PF07298">
    <property type="entry name" value="NnrU"/>
    <property type="match status" value="1"/>
</dbReference>
<comment type="subcellular location">
    <subcellularLocation>
        <location evidence="1">Membrane</location>
        <topology evidence="1">Multi-pass membrane protein</topology>
    </subcellularLocation>
</comment>
<organism evidence="7 8">
    <name type="scientific">Sphingomonas edaphi</name>
    <dbReference type="NCBI Taxonomy" id="2315689"/>
    <lineage>
        <taxon>Bacteria</taxon>
        <taxon>Pseudomonadati</taxon>
        <taxon>Pseudomonadota</taxon>
        <taxon>Alphaproteobacteria</taxon>
        <taxon>Sphingomonadales</taxon>
        <taxon>Sphingomonadaceae</taxon>
        <taxon>Sphingomonas</taxon>
    </lineage>
</organism>
<dbReference type="AlphaFoldDB" id="A0A418PYJ1"/>
<keyword evidence="8" id="KW-1185">Reference proteome</keyword>
<dbReference type="Proteomes" id="UP000285023">
    <property type="component" value="Unassembled WGS sequence"/>
</dbReference>
<dbReference type="Gene3D" id="1.20.120.1630">
    <property type="match status" value="1"/>
</dbReference>
<dbReference type="OrthoDB" id="7828645at2"/>
<feature type="domain" description="NnrU" evidence="6">
    <location>
        <begin position="6"/>
        <end position="218"/>
    </location>
</feature>
<feature type="transmembrane region" description="Helical" evidence="5">
    <location>
        <begin position="37"/>
        <end position="55"/>
    </location>
</feature>
<evidence type="ECO:0000256" key="3">
    <source>
        <dbReference type="ARBA" id="ARBA00022989"/>
    </source>
</evidence>
<evidence type="ECO:0000256" key="5">
    <source>
        <dbReference type="SAM" id="Phobius"/>
    </source>
</evidence>
<evidence type="ECO:0000256" key="1">
    <source>
        <dbReference type="ARBA" id="ARBA00004141"/>
    </source>
</evidence>
<feature type="transmembrane region" description="Helical" evidence="5">
    <location>
        <begin position="75"/>
        <end position="94"/>
    </location>
</feature>
<keyword evidence="2 5" id="KW-0812">Transmembrane</keyword>
<dbReference type="InterPro" id="IPR009915">
    <property type="entry name" value="NnrU_dom"/>
</dbReference>